<proteinExistence type="predicted"/>
<sequence>MLTVQQLQPTVKDINQLLKNKEYVGYLRGSFVFGLLKEMNFDESRLVQYNSPEECNELFSKGSGNGGIAAAINEIPYMKLFLAKYCSKYTMAVALFLFVYFLLSGFPNWISSST</sequence>
<evidence type="ECO:0000313" key="3">
    <source>
        <dbReference type="Proteomes" id="UP001604336"/>
    </source>
</evidence>
<dbReference type="Proteomes" id="UP001604336">
    <property type="component" value="Unassembled WGS sequence"/>
</dbReference>
<dbReference type="InterPro" id="IPR015683">
    <property type="entry name" value="Ionotropic_Glu_rcpt"/>
</dbReference>
<dbReference type="SUPFAM" id="SSF53850">
    <property type="entry name" value="Periplasmic binding protein-like II"/>
    <property type="match status" value="1"/>
</dbReference>
<comment type="caution">
    <text evidence="2">The sequence shown here is derived from an EMBL/GenBank/DDBJ whole genome shotgun (WGS) entry which is preliminary data.</text>
</comment>
<protein>
    <submittedName>
        <fullName evidence="2">Glutamate receptor 2.5</fullName>
    </submittedName>
</protein>
<organism evidence="2 3">
    <name type="scientific">Abeliophyllum distichum</name>
    <dbReference type="NCBI Taxonomy" id="126358"/>
    <lineage>
        <taxon>Eukaryota</taxon>
        <taxon>Viridiplantae</taxon>
        <taxon>Streptophyta</taxon>
        <taxon>Embryophyta</taxon>
        <taxon>Tracheophyta</taxon>
        <taxon>Spermatophyta</taxon>
        <taxon>Magnoliopsida</taxon>
        <taxon>eudicotyledons</taxon>
        <taxon>Gunneridae</taxon>
        <taxon>Pentapetalae</taxon>
        <taxon>asterids</taxon>
        <taxon>lamiids</taxon>
        <taxon>Lamiales</taxon>
        <taxon>Oleaceae</taxon>
        <taxon>Forsythieae</taxon>
        <taxon>Abeliophyllum</taxon>
    </lineage>
</organism>
<reference evidence="3" key="1">
    <citation type="submission" date="2024-07" db="EMBL/GenBank/DDBJ databases">
        <title>Two chromosome-level genome assemblies of Korean endemic species Abeliophyllum distichum and Forsythia ovata (Oleaceae).</title>
        <authorList>
            <person name="Jang H."/>
        </authorList>
    </citation>
    <scope>NUCLEOTIDE SEQUENCE [LARGE SCALE GENOMIC DNA]</scope>
</reference>
<gene>
    <name evidence="2" type="ORF">Adt_10442</name>
</gene>
<keyword evidence="2" id="KW-0675">Receptor</keyword>
<accession>A0ABD1UK11</accession>
<dbReference type="EMBL" id="JBFOLK010000003">
    <property type="protein sequence ID" value="KAL2525388.1"/>
    <property type="molecule type" value="Genomic_DNA"/>
</dbReference>
<dbReference type="PANTHER" id="PTHR18966">
    <property type="entry name" value="IONOTROPIC GLUTAMATE RECEPTOR"/>
    <property type="match status" value="1"/>
</dbReference>
<evidence type="ECO:0000256" key="1">
    <source>
        <dbReference type="SAM" id="Phobius"/>
    </source>
</evidence>
<keyword evidence="1" id="KW-0812">Transmembrane</keyword>
<keyword evidence="1" id="KW-0472">Membrane</keyword>
<keyword evidence="1" id="KW-1133">Transmembrane helix</keyword>
<keyword evidence="3" id="KW-1185">Reference proteome</keyword>
<dbReference type="AlphaFoldDB" id="A0ABD1UK11"/>
<dbReference type="Gene3D" id="3.40.190.10">
    <property type="entry name" value="Periplasmic binding protein-like II"/>
    <property type="match status" value="1"/>
</dbReference>
<name>A0ABD1UK11_9LAMI</name>
<evidence type="ECO:0000313" key="2">
    <source>
        <dbReference type="EMBL" id="KAL2525388.1"/>
    </source>
</evidence>
<feature type="transmembrane region" description="Helical" evidence="1">
    <location>
        <begin position="89"/>
        <end position="110"/>
    </location>
</feature>